<keyword evidence="2" id="KW-0479">Metal-binding</keyword>
<dbReference type="CDD" id="cd13853">
    <property type="entry name" value="CuRO_1_Tth-MCO_like"/>
    <property type="match status" value="1"/>
</dbReference>
<keyword evidence="5" id="KW-0732">Signal</keyword>
<feature type="domain" description="Plastocyanin-like" evidence="7">
    <location>
        <begin position="411"/>
        <end position="516"/>
    </location>
</feature>
<evidence type="ECO:0000256" key="2">
    <source>
        <dbReference type="ARBA" id="ARBA00022723"/>
    </source>
</evidence>
<evidence type="ECO:0000313" key="9">
    <source>
        <dbReference type="EMBL" id="ALR88601.1"/>
    </source>
</evidence>
<dbReference type="InterPro" id="IPR045087">
    <property type="entry name" value="Cu-oxidase_fam"/>
</dbReference>
<accession>A0A0U2L5U9</accession>
<dbReference type="Pfam" id="PF07731">
    <property type="entry name" value="Cu-oxidase_2"/>
    <property type="match status" value="1"/>
</dbReference>
<dbReference type="InterPro" id="IPR001117">
    <property type="entry name" value="Cu-oxidase_2nd"/>
</dbReference>
<dbReference type="SUPFAM" id="SSF49503">
    <property type="entry name" value="Cupredoxins"/>
    <property type="match status" value="3"/>
</dbReference>
<evidence type="ECO:0000259" key="6">
    <source>
        <dbReference type="Pfam" id="PF00394"/>
    </source>
</evidence>
<dbReference type="CDD" id="cd13900">
    <property type="entry name" value="CuRO_3_Tth-MCO_like"/>
    <property type="match status" value="1"/>
</dbReference>
<sequence>MKTWHIFLALFVNALAIHDFQDLRQPTEIISQNGALNFTFTVDVFRYIGQVNYTTRAYYYHGVGSIPGPTWRVKAGDTITFTLKNALPPGQSTEYEHNTMHSPDTTNMHTHGLHVNPYEDDVFIEVHPEEQHVYTYVLPDNHAPGMHWYHAHHHGATAFQVIGGLAGAIIVDPVDDSIIPPELSNMDEIVMILQHMKFDSDPGNGCPNSENFVNAFRPYSYLEISDEIGDTLDVNPSLANTSLADFYVVNGQYQPRIQMRPGEKKVFRLLHAAGTHTLEIEIPGCNIYRISRDGVYRSEPTDAVDVIVLIQASRADIIVDCPRPGTFILKSTIDPSRDNIVSSNVLRYFQDPILTIEVSGDELIMPLPSQLPPLPSYLSDLQNVSRQDIAGQYRVDFGQLRGPETCNFGINGMLFRGPDVYDHIMTLDTIEEWMIKDTGPESHPFHLHVNHFQVISTTYQDDPNQIVFEIGEWRDTLAARDVTTIRFRTDTFPGVLVLHCHYLRHEDLGMMQVTYIESSPETDTGDHGTGSIGQEAEPNRGGIKHSESIELHESDINSSGQFKSSTYVFFTTVMIVVLSII</sequence>
<dbReference type="GO" id="GO:0016491">
    <property type="term" value="F:oxidoreductase activity"/>
    <property type="evidence" value="ECO:0007669"/>
    <property type="project" value="UniProtKB-KW"/>
</dbReference>
<dbReference type="InterPro" id="IPR002355">
    <property type="entry name" value="Cu_oxidase_Cu_BS"/>
</dbReference>
<dbReference type="Gene3D" id="2.60.40.420">
    <property type="entry name" value="Cupredoxins - blue copper proteins"/>
    <property type="match status" value="3"/>
</dbReference>
<evidence type="ECO:0000259" key="7">
    <source>
        <dbReference type="Pfam" id="PF07731"/>
    </source>
</evidence>
<dbReference type="PROSITE" id="PS00080">
    <property type="entry name" value="MULTICOPPER_OXIDASE2"/>
    <property type="match status" value="1"/>
</dbReference>
<dbReference type="PANTHER" id="PTHR11709">
    <property type="entry name" value="MULTI-COPPER OXIDASE"/>
    <property type="match status" value="1"/>
</dbReference>
<feature type="signal peptide" evidence="5">
    <location>
        <begin position="1"/>
        <end position="16"/>
    </location>
</feature>
<evidence type="ECO:0000259" key="8">
    <source>
        <dbReference type="Pfam" id="PF07732"/>
    </source>
</evidence>
<proteinExistence type="evidence at transcript level"/>
<feature type="region of interest" description="Disordered" evidence="4">
    <location>
        <begin position="520"/>
        <end position="543"/>
    </location>
</feature>
<evidence type="ECO:0000256" key="5">
    <source>
        <dbReference type="SAM" id="SignalP"/>
    </source>
</evidence>
<protein>
    <submittedName>
        <fullName evidence="9">Multicopper oxidase-like</fullName>
    </submittedName>
</protein>
<keyword evidence="3" id="KW-0560">Oxidoreductase</keyword>
<dbReference type="GO" id="GO:0005507">
    <property type="term" value="F:copper ion binding"/>
    <property type="evidence" value="ECO:0007669"/>
    <property type="project" value="InterPro"/>
</dbReference>
<feature type="chain" id="PRO_5006831021" evidence="5">
    <location>
        <begin position="17"/>
        <end position="581"/>
    </location>
</feature>
<feature type="domain" description="Plastocyanin-like" evidence="6">
    <location>
        <begin position="243"/>
        <end position="348"/>
    </location>
</feature>
<dbReference type="InterPro" id="IPR011707">
    <property type="entry name" value="Cu-oxidase-like_N"/>
</dbReference>
<dbReference type="PANTHER" id="PTHR11709:SF2">
    <property type="entry name" value="MULTICOPPER OXIDASE LPR1"/>
    <property type="match status" value="1"/>
</dbReference>
<organism evidence="9">
    <name type="scientific">Saccoglossus kowalevskii</name>
    <name type="common">Acorn worm</name>
    <dbReference type="NCBI Taxonomy" id="10224"/>
    <lineage>
        <taxon>Eukaryota</taxon>
        <taxon>Metazoa</taxon>
        <taxon>Hemichordata</taxon>
        <taxon>Enteropneusta</taxon>
        <taxon>Harrimaniidae</taxon>
        <taxon>Saccoglossus</taxon>
    </lineage>
</organism>
<feature type="domain" description="Plastocyanin-like" evidence="8">
    <location>
        <begin position="64"/>
        <end position="173"/>
    </location>
</feature>
<evidence type="ECO:0000256" key="1">
    <source>
        <dbReference type="ARBA" id="ARBA00010609"/>
    </source>
</evidence>
<dbReference type="Pfam" id="PF07732">
    <property type="entry name" value="Cu-oxidase_3"/>
    <property type="match status" value="1"/>
</dbReference>
<dbReference type="EMBL" id="KT876103">
    <property type="protein sequence ID" value="ALR88601.1"/>
    <property type="molecule type" value="mRNA"/>
</dbReference>
<evidence type="ECO:0000256" key="4">
    <source>
        <dbReference type="SAM" id="MobiDB-lite"/>
    </source>
</evidence>
<comment type="similarity">
    <text evidence="1">Belongs to the multicopper oxidase family.</text>
</comment>
<reference evidence="9" key="1">
    <citation type="journal article" date="2015" name="Nature">
        <title>Hemichordate genomes and deuterostome origins.</title>
        <authorList>
            <person name="Simakov O."/>
            <person name="Kawashima T."/>
            <person name="Marletaz F."/>
            <person name="Jenkins J."/>
            <person name="Koyanagi R."/>
            <person name="Mitros T."/>
            <person name="Hisata K."/>
            <person name="Bredeson J."/>
            <person name="Shoguchi E."/>
            <person name="Gyoja F."/>
            <person name="Yue J.X."/>
            <person name="Chen Y.C."/>
            <person name="Freeman R.M.Jr."/>
            <person name="Sasaki A."/>
            <person name="Hikosaka-Katayama T."/>
            <person name="Sato A."/>
            <person name="Fujie M."/>
            <person name="Baughman K.W."/>
            <person name="Levine J."/>
            <person name="Gonzalez P."/>
            <person name="Cameron C."/>
            <person name="Fritzenwanker J.H."/>
            <person name="Pani A.M."/>
            <person name="Goto H."/>
            <person name="Kanda M."/>
            <person name="Arakaki N."/>
            <person name="Yamasaki S."/>
            <person name="Qu J."/>
            <person name="Cree A."/>
            <person name="Ding Y."/>
            <person name="Dinh H.H."/>
            <person name="Dugan S."/>
            <person name="Holder M."/>
            <person name="Jhangiani S.N."/>
            <person name="Kovar C.L."/>
            <person name="Lee S.L."/>
            <person name="Lewis L.R."/>
            <person name="Morton D."/>
            <person name="Nazareth L.V."/>
            <person name="Okwuonu G."/>
            <person name="Santibanez J."/>
            <person name="Chen R."/>
            <person name="Richards S."/>
            <person name="Muzny D.M."/>
            <person name="Gillis A."/>
            <person name="Peshkin L."/>
            <person name="Wu M."/>
            <person name="Humphreys T."/>
            <person name="Su Y.H."/>
            <person name="Putnam N.H."/>
            <person name="Schmutz J."/>
            <person name="Fujiyama A."/>
            <person name="Yu J.K."/>
            <person name="Tagawa K."/>
            <person name="Worley K.C."/>
            <person name="Gibbs R.A."/>
            <person name="Kirschner M.W."/>
            <person name="Lowe C.J."/>
            <person name="Satoh N."/>
            <person name="Rokhsar D.S."/>
            <person name="Gerhart J."/>
        </authorList>
    </citation>
    <scope>NUCLEOTIDE SEQUENCE</scope>
</reference>
<dbReference type="AlphaFoldDB" id="A0A0U2L5U9"/>
<dbReference type="Pfam" id="PF00394">
    <property type="entry name" value="Cu-oxidase"/>
    <property type="match status" value="1"/>
</dbReference>
<evidence type="ECO:0000256" key="3">
    <source>
        <dbReference type="ARBA" id="ARBA00023002"/>
    </source>
</evidence>
<name>A0A0U2L5U9_SACKO</name>
<dbReference type="InterPro" id="IPR008972">
    <property type="entry name" value="Cupredoxin"/>
</dbReference>
<dbReference type="OrthoDB" id="9977568at2759"/>
<dbReference type="InterPro" id="IPR011706">
    <property type="entry name" value="Cu-oxidase_C"/>
</dbReference>